<dbReference type="EMBL" id="CP117562">
    <property type="protein sequence ID" value="WDB27213.1"/>
    <property type="molecule type" value="Genomic_DNA"/>
</dbReference>
<dbReference type="GO" id="GO:0016788">
    <property type="term" value="F:hydrolase activity, acting on ester bonds"/>
    <property type="evidence" value="ECO:0007669"/>
    <property type="project" value="UniProtKB-ARBA"/>
</dbReference>
<protein>
    <recommendedName>
        <fullName evidence="4">SGNH hydrolase-type esterase domain-containing protein</fullName>
    </recommendedName>
</protein>
<keyword evidence="1" id="KW-1133">Transmembrane helix</keyword>
<name>A0AAX3MD55_ESCAL</name>
<dbReference type="Proteomes" id="UP001219219">
    <property type="component" value="Chromosome"/>
</dbReference>
<gene>
    <name evidence="2" type="ORF">PS049_12430</name>
</gene>
<evidence type="ECO:0008006" key="4">
    <source>
        <dbReference type="Google" id="ProtNLM"/>
    </source>
</evidence>
<evidence type="ECO:0000313" key="3">
    <source>
        <dbReference type="Proteomes" id="UP001219219"/>
    </source>
</evidence>
<keyword evidence="1" id="KW-0472">Membrane</keyword>
<dbReference type="SUPFAM" id="SSF52266">
    <property type="entry name" value="SGNH hydrolase"/>
    <property type="match status" value="1"/>
</dbReference>
<dbReference type="AlphaFoldDB" id="A0AAX3MD55"/>
<accession>A0AAX3MD55</accession>
<dbReference type="RefSeq" id="WP_273819681.1">
    <property type="nucleotide sequence ID" value="NZ_CP117562.1"/>
</dbReference>
<organism evidence="2 3">
    <name type="scientific">Escherichia albertii</name>
    <dbReference type="NCBI Taxonomy" id="208962"/>
    <lineage>
        <taxon>Bacteria</taxon>
        <taxon>Pseudomonadati</taxon>
        <taxon>Pseudomonadota</taxon>
        <taxon>Gammaproteobacteria</taxon>
        <taxon>Enterobacterales</taxon>
        <taxon>Enterobacteriaceae</taxon>
        <taxon>Escherichia</taxon>
    </lineage>
</organism>
<evidence type="ECO:0000256" key="1">
    <source>
        <dbReference type="SAM" id="Phobius"/>
    </source>
</evidence>
<dbReference type="InterPro" id="IPR036514">
    <property type="entry name" value="SGNH_hydro_sf"/>
</dbReference>
<reference evidence="2" key="1">
    <citation type="submission" date="2023-02" db="EMBL/GenBank/DDBJ databases">
        <title>Escherichia albertii as a potential enteropathogen in the light of epidemiological and genomic studies.</title>
        <authorList>
            <person name="Leszczynska K."/>
            <person name="Swiecicka I."/>
            <person name="Daniluk T."/>
            <person name="Lebensztejn D."/>
            <person name="Chmielewska S."/>
            <person name="Leszczynska D."/>
            <person name="Gawor J."/>
            <person name="Kliber M."/>
        </authorList>
    </citation>
    <scope>NUCLEOTIDE SEQUENCE</scope>
    <source>
        <strain evidence="2">BIA_7</strain>
    </source>
</reference>
<feature type="transmembrane region" description="Helical" evidence="1">
    <location>
        <begin position="7"/>
        <end position="25"/>
    </location>
</feature>
<keyword evidence="1" id="KW-0812">Transmembrane</keyword>
<proteinExistence type="predicted"/>
<sequence length="168" mass="18690">MKLNKKLLSFITCVIALFVVALFIYKNNVSNGASIKVQHFQDIMMDFKKMNLDQADGDIIFFGDSLVQAMSPYALGEKYVNMGVGGYKISQINSLIGISNIQKYKKVVIEGGVNDVLTQSSVDDIKRNYIDLLFGIKDKNIVLVKTLPVEEKASKNYNGANQNIGQIK</sequence>
<evidence type="ECO:0000313" key="2">
    <source>
        <dbReference type="EMBL" id="WDB27213.1"/>
    </source>
</evidence>
<dbReference type="Gene3D" id="3.40.50.1110">
    <property type="entry name" value="SGNH hydrolase"/>
    <property type="match status" value="1"/>
</dbReference>